<dbReference type="AlphaFoldDB" id="A0A4R0KAL7"/>
<accession>A0A4R0KAL7</accession>
<comment type="caution">
    <text evidence="4">The sequence shown here is derived from an EMBL/GenBank/DDBJ whole genome shotgun (WGS) entry which is preliminary data.</text>
</comment>
<protein>
    <submittedName>
        <fullName evidence="4">N-acetyltransferase</fullName>
    </submittedName>
</protein>
<reference evidence="4 5" key="1">
    <citation type="submission" date="2019-02" db="EMBL/GenBank/DDBJ databases">
        <title>Kribbella capetownensis sp. nov. and Kribbella speibonae sp. nov., isolated from soil.</title>
        <authorList>
            <person name="Curtis S.M."/>
            <person name="Norton I."/>
            <person name="Everest G.J."/>
            <person name="Meyers P.R."/>
        </authorList>
    </citation>
    <scope>NUCLEOTIDE SEQUENCE [LARGE SCALE GENOMIC DNA]</scope>
    <source>
        <strain evidence="4 5">NRRL B-24813</strain>
    </source>
</reference>
<sequence length="233" mass="25375">MRDDAELLDNHLAFLAAHRGEVRRSAAGIEVVGEASEFSAWIPLTADADLPEGTATVRLVPWSGEGWEERLTAAGFEPAEVLVHMEAPPEAVDGEPLPAIDTDEDARAFAEVQGAAFLDDDDPDIEWWRAMLREQAVKNYSAPEQSLYVLRVDGDPASVTLVLRSGPVTGIYAVATKPAYRGRGLASTLLAQARRDAAGGRLTLQVVEGSDAERLYLKLGFRPAFRSPHFRRP</sequence>
<keyword evidence="5" id="KW-1185">Reference proteome</keyword>
<dbReference type="PROSITE" id="PS51186">
    <property type="entry name" value="GNAT"/>
    <property type="match status" value="1"/>
</dbReference>
<keyword evidence="2" id="KW-0012">Acyltransferase</keyword>
<dbReference type="CDD" id="cd04301">
    <property type="entry name" value="NAT_SF"/>
    <property type="match status" value="1"/>
</dbReference>
<dbReference type="InterPro" id="IPR000182">
    <property type="entry name" value="GNAT_dom"/>
</dbReference>
<dbReference type="Gene3D" id="3.40.630.30">
    <property type="match status" value="1"/>
</dbReference>
<dbReference type="Pfam" id="PF13508">
    <property type="entry name" value="Acetyltransf_7"/>
    <property type="match status" value="1"/>
</dbReference>
<dbReference type="EMBL" id="SJKB01000015">
    <property type="protein sequence ID" value="TCC55266.1"/>
    <property type="molecule type" value="Genomic_DNA"/>
</dbReference>
<dbReference type="InterPro" id="IPR016181">
    <property type="entry name" value="Acyl_CoA_acyltransferase"/>
</dbReference>
<dbReference type="OrthoDB" id="5405911at2"/>
<organism evidence="4 5">
    <name type="scientific">Kribbella pittospori</name>
    <dbReference type="NCBI Taxonomy" id="722689"/>
    <lineage>
        <taxon>Bacteria</taxon>
        <taxon>Bacillati</taxon>
        <taxon>Actinomycetota</taxon>
        <taxon>Actinomycetes</taxon>
        <taxon>Propionibacteriales</taxon>
        <taxon>Kribbellaceae</taxon>
        <taxon>Kribbella</taxon>
    </lineage>
</organism>
<keyword evidence="1 4" id="KW-0808">Transferase</keyword>
<evidence type="ECO:0000256" key="2">
    <source>
        <dbReference type="ARBA" id="ARBA00023315"/>
    </source>
</evidence>
<evidence type="ECO:0000256" key="1">
    <source>
        <dbReference type="ARBA" id="ARBA00022679"/>
    </source>
</evidence>
<proteinExistence type="predicted"/>
<feature type="domain" description="N-acetyltransferase" evidence="3">
    <location>
        <begin position="95"/>
        <end position="233"/>
    </location>
</feature>
<dbReference type="PANTHER" id="PTHR43420">
    <property type="entry name" value="ACETYLTRANSFERASE"/>
    <property type="match status" value="1"/>
</dbReference>
<dbReference type="InterPro" id="IPR050680">
    <property type="entry name" value="YpeA/RimI_acetyltransf"/>
</dbReference>
<dbReference type="RefSeq" id="WP_131363950.1">
    <property type="nucleotide sequence ID" value="NZ_SJKB01000015.1"/>
</dbReference>
<evidence type="ECO:0000313" key="4">
    <source>
        <dbReference type="EMBL" id="TCC55266.1"/>
    </source>
</evidence>
<dbReference type="Proteomes" id="UP000291144">
    <property type="component" value="Unassembled WGS sequence"/>
</dbReference>
<dbReference type="GO" id="GO:0016747">
    <property type="term" value="F:acyltransferase activity, transferring groups other than amino-acyl groups"/>
    <property type="evidence" value="ECO:0007669"/>
    <property type="project" value="InterPro"/>
</dbReference>
<name>A0A4R0KAL7_9ACTN</name>
<evidence type="ECO:0000259" key="3">
    <source>
        <dbReference type="PROSITE" id="PS51186"/>
    </source>
</evidence>
<evidence type="ECO:0000313" key="5">
    <source>
        <dbReference type="Proteomes" id="UP000291144"/>
    </source>
</evidence>
<dbReference type="SUPFAM" id="SSF55729">
    <property type="entry name" value="Acyl-CoA N-acyltransferases (Nat)"/>
    <property type="match status" value="1"/>
</dbReference>
<gene>
    <name evidence="4" type="ORF">E0H73_35595</name>
</gene>